<feature type="compositionally biased region" description="Polar residues" evidence="1">
    <location>
        <begin position="108"/>
        <end position="118"/>
    </location>
</feature>
<feature type="chain" id="PRO_5046246625" description="Translation initiation factor IF-2" evidence="2">
    <location>
        <begin position="28"/>
        <end position="192"/>
    </location>
</feature>
<keyword evidence="4" id="KW-1185">Reference proteome</keyword>
<gene>
    <name evidence="3" type="ORF">HK413_13180</name>
</gene>
<comment type="caution">
    <text evidence="3">The sequence shown here is derived from an EMBL/GenBank/DDBJ whole genome shotgun (WGS) entry which is preliminary data.</text>
</comment>
<dbReference type="RefSeq" id="WP_175270444.1">
    <property type="nucleotide sequence ID" value="NZ_JABFCR010000068.1"/>
</dbReference>
<keyword evidence="2" id="KW-0732">Signal</keyword>
<evidence type="ECO:0008006" key="5">
    <source>
        <dbReference type="Google" id="ProtNLM"/>
    </source>
</evidence>
<proteinExistence type="predicted"/>
<protein>
    <recommendedName>
        <fullName evidence="5">Translation initiation factor IF-2</fullName>
    </recommendedName>
</protein>
<evidence type="ECO:0000313" key="3">
    <source>
        <dbReference type="EMBL" id="NNU34771.1"/>
    </source>
</evidence>
<feature type="region of interest" description="Disordered" evidence="1">
    <location>
        <begin position="26"/>
        <end position="160"/>
    </location>
</feature>
<accession>A0ABX1W7A2</accession>
<feature type="compositionally biased region" description="Low complexity" evidence="1">
    <location>
        <begin position="52"/>
        <end position="103"/>
    </location>
</feature>
<dbReference type="EMBL" id="JABFCR010000068">
    <property type="protein sequence ID" value="NNU34771.1"/>
    <property type="molecule type" value="Genomic_DNA"/>
</dbReference>
<name>A0ABX1W7A2_9SPHI</name>
<evidence type="ECO:0000256" key="2">
    <source>
        <dbReference type="SAM" id="SignalP"/>
    </source>
</evidence>
<dbReference type="Proteomes" id="UP000566071">
    <property type="component" value="Unassembled WGS sequence"/>
</dbReference>
<evidence type="ECO:0000256" key="1">
    <source>
        <dbReference type="SAM" id="MobiDB-lite"/>
    </source>
</evidence>
<reference evidence="3 4" key="1">
    <citation type="submission" date="2020-05" db="EMBL/GenBank/DDBJ databases">
        <authorList>
            <person name="Khan S.A."/>
            <person name="Jeon C.O."/>
            <person name="Chun B.H."/>
        </authorList>
    </citation>
    <scope>NUCLEOTIDE SEQUENCE [LARGE SCALE GENOMIC DNA]</scope>
    <source>
        <strain evidence="3 4">S1162</strain>
    </source>
</reference>
<feature type="signal peptide" evidence="2">
    <location>
        <begin position="1"/>
        <end position="27"/>
    </location>
</feature>
<sequence>MEKTYKNLTGFALSTILCLGMAFSASAQRGGEHSDNGSRSGGGSTPPPAAPQPQVQRSSPPPQQQSAPAPQQQRPAPQQQAQPQFQRGSQQTQSTQPSQSGSFDRARTNNATGSTQNYDPRGSEHRPQPVFTPANPNNNNNGRRYPGITQRGNSNSYNPRGGTYNRPGAAVLITAVVTAIAAIPAYNLATTI</sequence>
<organism evidence="3 4">
    <name type="scientific">Mucilaginibacter humi</name>
    <dbReference type="NCBI Taxonomy" id="2732510"/>
    <lineage>
        <taxon>Bacteria</taxon>
        <taxon>Pseudomonadati</taxon>
        <taxon>Bacteroidota</taxon>
        <taxon>Sphingobacteriia</taxon>
        <taxon>Sphingobacteriales</taxon>
        <taxon>Sphingobacteriaceae</taxon>
        <taxon>Mucilaginibacter</taxon>
    </lineage>
</organism>
<evidence type="ECO:0000313" key="4">
    <source>
        <dbReference type="Proteomes" id="UP000566071"/>
    </source>
</evidence>